<dbReference type="AlphaFoldDB" id="A0A0A9VTW4"/>
<sequence length="124" mass="13932">SRMILENMHLHSLCQKNTLQNAAGNVLDLLLTNVDGTTVRACEPMVDVDVAHPPFDFLIPLSNCPRKHYPTATFSFNFSKGDYAAMNSYLSNFDWSVLSTLPFEEALDKFYSVILNALSQFVPK</sequence>
<feature type="non-terminal residue" evidence="1">
    <location>
        <position position="124"/>
    </location>
</feature>
<name>A0A0A9VTW4_LYGHE</name>
<reference evidence="1" key="2">
    <citation type="submission" date="2014-07" db="EMBL/GenBank/DDBJ databases">
        <authorList>
            <person name="Hull J."/>
        </authorList>
    </citation>
    <scope>NUCLEOTIDE SEQUENCE</scope>
</reference>
<gene>
    <name evidence="1" type="ORF">CM83_105310</name>
</gene>
<feature type="non-terminal residue" evidence="1">
    <location>
        <position position="1"/>
    </location>
</feature>
<protein>
    <submittedName>
        <fullName evidence="1">Uncharacterized protein</fullName>
    </submittedName>
</protein>
<proteinExistence type="predicted"/>
<evidence type="ECO:0000313" key="1">
    <source>
        <dbReference type="EMBL" id="JAF98660.1"/>
    </source>
</evidence>
<dbReference type="EMBL" id="GBHO01044943">
    <property type="protein sequence ID" value="JAF98660.1"/>
    <property type="molecule type" value="Transcribed_RNA"/>
</dbReference>
<reference evidence="1" key="1">
    <citation type="journal article" date="2014" name="PLoS ONE">
        <title>Transcriptome-Based Identification of ABC Transporters in the Western Tarnished Plant Bug Lygus hesperus.</title>
        <authorList>
            <person name="Hull J.J."/>
            <person name="Chaney K."/>
            <person name="Geib S.M."/>
            <person name="Fabrick J.A."/>
            <person name="Brent C.S."/>
            <person name="Walsh D."/>
            <person name="Lavine L.C."/>
        </authorList>
    </citation>
    <scope>NUCLEOTIDE SEQUENCE</scope>
</reference>
<organism evidence="1">
    <name type="scientific">Lygus hesperus</name>
    <name type="common">Western plant bug</name>
    <dbReference type="NCBI Taxonomy" id="30085"/>
    <lineage>
        <taxon>Eukaryota</taxon>
        <taxon>Metazoa</taxon>
        <taxon>Ecdysozoa</taxon>
        <taxon>Arthropoda</taxon>
        <taxon>Hexapoda</taxon>
        <taxon>Insecta</taxon>
        <taxon>Pterygota</taxon>
        <taxon>Neoptera</taxon>
        <taxon>Paraneoptera</taxon>
        <taxon>Hemiptera</taxon>
        <taxon>Heteroptera</taxon>
        <taxon>Panheteroptera</taxon>
        <taxon>Cimicomorpha</taxon>
        <taxon>Miridae</taxon>
        <taxon>Mirini</taxon>
        <taxon>Lygus</taxon>
    </lineage>
</organism>
<accession>A0A0A9VTW4</accession>